<comment type="caution">
    <text evidence="1">The sequence shown here is derived from an EMBL/GenBank/DDBJ whole genome shotgun (WGS) entry which is preliminary data.</text>
</comment>
<evidence type="ECO:0000313" key="1">
    <source>
        <dbReference type="EMBL" id="MFC6180030.1"/>
    </source>
</evidence>
<reference evidence="2" key="1">
    <citation type="journal article" date="2019" name="Int. J. Syst. Evol. Microbiol.">
        <title>The Global Catalogue of Microorganisms (GCM) 10K type strain sequencing project: providing services to taxonomists for standard genome sequencing and annotation.</title>
        <authorList>
            <consortium name="The Broad Institute Genomics Platform"/>
            <consortium name="The Broad Institute Genome Sequencing Center for Infectious Disease"/>
            <person name="Wu L."/>
            <person name="Ma J."/>
        </authorList>
    </citation>
    <scope>NUCLEOTIDE SEQUENCE [LARGE SCALE GENOMIC DNA]</scope>
    <source>
        <strain evidence="2">CCM 8933</strain>
    </source>
</reference>
<name>A0ABW1RWX2_9LACO</name>
<proteinExistence type="predicted"/>
<keyword evidence="2" id="KW-1185">Reference proteome</keyword>
<dbReference type="Proteomes" id="UP001596282">
    <property type="component" value="Unassembled WGS sequence"/>
</dbReference>
<evidence type="ECO:0008006" key="3">
    <source>
        <dbReference type="Google" id="ProtNLM"/>
    </source>
</evidence>
<sequence>MYQTESDISDQTMREHVLGSFPAYMNQEDDSNNQRILNIIADMFIQHKNNLLSISKQRLLSTCSGQSLTDLAADYGINRLDDDDDFLRFEIRFQMMKNRTGITTNDVKQLIATLLNVTVNTFDIVGTDNPEEIEIINIPFSWNSGDKADVKRTILTNAIQSMLPPEYNLKDLKYSIESPSQLYVGVLAKTSAQVTVKEMA</sequence>
<dbReference type="RefSeq" id="WP_137628194.1">
    <property type="nucleotide sequence ID" value="NZ_BJDJ01000006.1"/>
</dbReference>
<organism evidence="1 2">
    <name type="scientific">Lactiplantibacillus daowaiensis</name>
    <dbReference type="NCBI Taxonomy" id="2559918"/>
    <lineage>
        <taxon>Bacteria</taxon>
        <taxon>Bacillati</taxon>
        <taxon>Bacillota</taxon>
        <taxon>Bacilli</taxon>
        <taxon>Lactobacillales</taxon>
        <taxon>Lactobacillaceae</taxon>
        <taxon>Lactiplantibacillus</taxon>
    </lineage>
</organism>
<protein>
    <recommendedName>
        <fullName evidence="3">Baseplate protein</fullName>
    </recommendedName>
</protein>
<gene>
    <name evidence="1" type="ORF">ACFP5Y_02060</name>
</gene>
<dbReference type="EMBL" id="JBHSSC010000005">
    <property type="protein sequence ID" value="MFC6180030.1"/>
    <property type="molecule type" value="Genomic_DNA"/>
</dbReference>
<evidence type="ECO:0000313" key="2">
    <source>
        <dbReference type="Proteomes" id="UP001596282"/>
    </source>
</evidence>
<accession>A0ABW1RWX2</accession>